<gene>
    <name evidence="4" type="ORF">DLM65_11560</name>
    <name evidence="3" type="ORF">JF886_03975</name>
</gene>
<reference evidence="4 5" key="1">
    <citation type="journal article" date="2017" name="Nature">
        <title>Atmospheric trace gases support primary production in Antarctic desert surface soil.</title>
        <authorList>
            <person name="Ji M."/>
            <person name="Greening C."/>
            <person name="Vanwonterghem I."/>
            <person name="Carere C.R."/>
            <person name="Bay S.K."/>
            <person name="Steen J.A."/>
            <person name="Montgomery K."/>
            <person name="Lines T."/>
            <person name="Beardall J."/>
            <person name="van Dorst J."/>
            <person name="Snape I."/>
            <person name="Stott M.B."/>
            <person name="Hugenholtz P."/>
            <person name="Ferrari B.C."/>
        </authorList>
    </citation>
    <scope>NUCLEOTIDE SEQUENCE [LARGE SCALE GENOMIC DNA]</scope>
    <source>
        <strain evidence="4">RRmetagenome_bin12</strain>
    </source>
</reference>
<dbReference type="InterPro" id="IPR008990">
    <property type="entry name" value="Elect_transpt_acc-like_dom_sf"/>
</dbReference>
<dbReference type="Proteomes" id="UP000248724">
    <property type="component" value="Unassembled WGS sequence"/>
</dbReference>
<dbReference type="InterPro" id="IPR024690">
    <property type="entry name" value="CN_hydtase_beta_dom_C"/>
</dbReference>
<dbReference type="Pfam" id="PF02211">
    <property type="entry name" value="NHase_beta_C"/>
    <property type="match status" value="1"/>
</dbReference>
<accession>A0A934JR05</accession>
<evidence type="ECO:0000259" key="2">
    <source>
        <dbReference type="Pfam" id="PF02211"/>
    </source>
</evidence>
<dbReference type="Proteomes" id="UP000606991">
    <property type="component" value="Unassembled WGS sequence"/>
</dbReference>
<sequence length="111" mass="12482">MPRRAWPQPRSSRVPDRFAPGELVRTRTLDPPGHTRLPRYARGAVGEIIECAGHHPLADERARGLQGRPQPVYHVRFEAVVLFGAGDHAVTVELWEDYLEPTTTHQRDTGA</sequence>
<dbReference type="EMBL" id="JAEKNS010000047">
    <property type="protein sequence ID" value="MBJ7594011.1"/>
    <property type="molecule type" value="Genomic_DNA"/>
</dbReference>
<dbReference type="EMBL" id="QHBU01000227">
    <property type="protein sequence ID" value="PZR79047.1"/>
    <property type="molecule type" value="Genomic_DNA"/>
</dbReference>
<reference evidence="3 6" key="3">
    <citation type="submission" date="2020-10" db="EMBL/GenBank/DDBJ databases">
        <title>Ca. Dormibacterota MAGs.</title>
        <authorList>
            <person name="Montgomery K."/>
        </authorList>
    </citation>
    <scope>NUCLEOTIDE SEQUENCE [LARGE SCALE GENOMIC DNA]</scope>
    <source>
        <strain evidence="3">SC8812_S17_18</strain>
    </source>
</reference>
<dbReference type="SUPFAM" id="SSF50090">
    <property type="entry name" value="Electron transport accessory proteins"/>
    <property type="match status" value="1"/>
</dbReference>
<dbReference type="AlphaFoldDB" id="A0A2W5Z4K7"/>
<evidence type="ECO:0000313" key="4">
    <source>
        <dbReference type="EMBL" id="PZR79047.1"/>
    </source>
</evidence>
<protein>
    <submittedName>
        <fullName evidence="3">Nitrile hydratase subunit beta</fullName>
    </submittedName>
</protein>
<name>A0A2W5Z4K7_9BACT</name>
<evidence type="ECO:0000256" key="1">
    <source>
        <dbReference type="SAM" id="MobiDB-lite"/>
    </source>
</evidence>
<comment type="caution">
    <text evidence="4">The sequence shown here is derived from an EMBL/GenBank/DDBJ whole genome shotgun (WGS) entry which is preliminary data.</text>
</comment>
<evidence type="ECO:0000313" key="3">
    <source>
        <dbReference type="EMBL" id="MBJ7594011.1"/>
    </source>
</evidence>
<organism evidence="4 5">
    <name type="scientific">Candidatus Aeolococcus gillhamiae</name>
    <dbReference type="NCBI Taxonomy" id="3127015"/>
    <lineage>
        <taxon>Bacteria</taxon>
        <taxon>Bacillati</taxon>
        <taxon>Candidatus Dormiibacterota</taxon>
        <taxon>Candidatus Dormibacteria</taxon>
        <taxon>Candidatus Aeolococcales</taxon>
        <taxon>Candidatus Aeolococcaceae</taxon>
        <taxon>Candidatus Aeolococcus</taxon>
    </lineage>
</organism>
<reference evidence="4" key="2">
    <citation type="submission" date="2018-05" db="EMBL/GenBank/DDBJ databases">
        <authorList>
            <person name="Ferrari B."/>
        </authorList>
    </citation>
    <scope>NUCLEOTIDE SEQUENCE</scope>
    <source>
        <strain evidence="4">RRmetagenome_bin12</strain>
    </source>
</reference>
<dbReference type="Gene3D" id="2.30.30.50">
    <property type="match status" value="1"/>
</dbReference>
<feature type="region of interest" description="Disordered" evidence="1">
    <location>
        <begin position="1"/>
        <end position="38"/>
    </location>
</feature>
<evidence type="ECO:0000313" key="6">
    <source>
        <dbReference type="Proteomes" id="UP000606991"/>
    </source>
</evidence>
<proteinExistence type="predicted"/>
<evidence type="ECO:0000313" key="5">
    <source>
        <dbReference type="Proteomes" id="UP000248724"/>
    </source>
</evidence>
<accession>A0A2W5Z4K7</accession>
<feature type="domain" description="Nitrile hydratase beta subunit" evidence="2">
    <location>
        <begin position="8"/>
        <end position="101"/>
    </location>
</feature>